<accession>A0A1F7Z3R8</accession>
<reference evidence="2 3" key="1">
    <citation type="journal article" date="2016" name="Nat. Commun.">
        <title>Thousands of microbial genomes shed light on interconnected biogeochemical processes in an aquifer system.</title>
        <authorList>
            <person name="Anantharaman K."/>
            <person name="Brown C.T."/>
            <person name="Hug L.A."/>
            <person name="Sharon I."/>
            <person name="Castelle C.J."/>
            <person name="Probst A.J."/>
            <person name="Thomas B.C."/>
            <person name="Singh A."/>
            <person name="Wilkins M.J."/>
            <person name="Karaoz U."/>
            <person name="Brodie E.L."/>
            <person name="Williams K.H."/>
            <person name="Hubbard S.S."/>
            <person name="Banfield J.F."/>
        </authorList>
    </citation>
    <scope>NUCLEOTIDE SEQUENCE [LARGE SCALE GENOMIC DNA]</scope>
</reference>
<dbReference type="STRING" id="1802505.A3D01_01375"/>
<protein>
    <submittedName>
        <fullName evidence="2">Uncharacterized protein</fullName>
    </submittedName>
</protein>
<dbReference type="Proteomes" id="UP000177169">
    <property type="component" value="Unassembled WGS sequence"/>
</dbReference>
<gene>
    <name evidence="2" type="ORF">A3D01_01375</name>
</gene>
<dbReference type="EMBL" id="MGGR01000016">
    <property type="protein sequence ID" value="OGM33588.1"/>
    <property type="molecule type" value="Genomic_DNA"/>
</dbReference>
<evidence type="ECO:0000313" key="3">
    <source>
        <dbReference type="Proteomes" id="UP000177169"/>
    </source>
</evidence>
<proteinExistence type="predicted"/>
<keyword evidence="1" id="KW-0472">Membrane</keyword>
<evidence type="ECO:0000256" key="1">
    <source>
        <dbReference type="SAM" id="Phobius"/>
    </source>
</evidence>
<comment type="caution">
    <text evidence="2">The sequence shown here is derived from an EMBL/GenBank/DDBJ whole genome shotgun (WGS) entry which is preliminary data.</text>
</comment>
<dbReference type="AlphaFoldDB" id="A0A1F7Z3R8"/>
<feature type="transmembrane region" description="Helical" evidence="1">
    <location>
        <begin position="43"/>
        <end position="64"/>
    </location>
</feature>
<keyword evidence="1" id="KW-0812">Transmembrane</keyword>
<evidence type="ECO:0000313" key="2">
    <source>
        <dbReference type="EMBL" id="OGM33588.1"/>
    </source>
</evidence>
<feature type="transmembrane region" description="Helical" evidence="1">
    <location>
        <begin position="91"/>
        <end position="108"/>
    </location>
</feature>
<name>A0A1F7Z3R8_9BACT</name>
<organism evidence="2 3">
    <name type="scientific">Candidatus Woesebacteria bacterium RIFCSPHIGHO2_02_FULL_39_13</name>
    <dbReference type="NCBI Taxonomy" id="1802505"/>
    <lineage>
        <taxon>Bacteria</taxon>
        <taxon>Candidatus Woeseibacteriota</taxon>
    </lineage>
</organism>
<sequence>MRKEKRKKEIKLRKNFFVTLLVIITLWIFVATTILFVDPSDFGAVPLFFLLIFLSLFFTISTILIHTRGGLIIASTVTIFLALRYLGVGNILNLVLLAALAATIEVYFSKKG</sequence>
<keyword evidence="1" id="KW-1133">Transmembrane helix</keyword>
<feature type="transmembrane region" description="Helical" evidence="1">
    <location>
        <begin position="16"/>
        <end position="37"/>
    </location>
</feature>